<dbReference type="PRINTS" id="PR00412">
    <property type="entry name" value="EPOXHYDRLASE"/>
</dbReference>
<evidence type="ECO:0000256" key="2">
    <source>
        <dbReference type="ARBA" id="ARBA00022797"/>
    </source>
</evidence>
<gene>
    <name evidence="5" type="ORF">GCM10023350_09180</name>
</gene>
<dbReference type="GO" id="GO:0016787">
    <property type="term" value="F:hydrolase activity"/>
    <property type="evidence" value="ECO:0007669"/>
    <property type="project" value="UniProtKB-KW"/>
</dbReference>
<dbReference type="PIRSF" id="PIRSF001112">
    <property type="entry name" value="Epoxide_hydrolase"/>
    <property type="match status" value="1"/>
</dbReference>
<evidence type="ECO:0000313" key="5">
    <source>
        <dbReference type="EMBL" id="GAA4728192.1"/>
    </source>
</evidence>
<evidence type="ECO:0000259" key="4">
    <source>
        <dbReference type="Pfam" id="PF06441"/>
    </source>
</evidence>
<evidence type="ECO:0000256" key="1">
    <source>
        <dbReference type="ARBA" id="ARBA00010088"/>
    </source>
</evidence>
<evidence type="ECO:0000313" key="6">
    <source>
        <dbReference type="Proteomes" id="UP001499882"/>
    </source>
</evidence>
<dbReference type="RefSeq" id="WP_345525413.1">
    <property type="nucleotide sequence ID" value="NZ_BAABKN010000005.1"/>
</dbReference>
<keyword evidence="3 5" id="KW-0378">Hydrolase</keyword>
<evidence type="ECO:0000256" key="3">
    <source>
        <dbReference type="ARBA" id="ARBA00022801"/>
    </source>
</evidence>
<dbReference type="InterPro" id="IPR016292">
    <property type="entry name" value="Epoxide_hydrolase"/>
</dbReference>
<feature type="domain" description="Epoxide hydrolase N-terminal" evidence="4">
    <location>
        <begin position="9"/>
        <end position="112"/>
    </location>
</feature>
<accession>A0ABP8YIE6</accession>
<reference evidence="6" key="1">
    <citation type="journal article" date="2019" name="Int. J. Syst. Evol. Microbiol.">
        <title>The Global Catalogue of Microorganisms (GCM) 10K type strain sequencing project: providing services to taxonomists for standard genome sequencing and annotation.</title>
        <authorList>
            <consortium name="The Broad Institute Genomics Platform"/>
            <consortium name="The Broad Institute Genome Sequencing Center for Infectious Disease"/>
            <person name="Wu L."/>
            <person name="Ma J."/>
        </authorList>
    </citation>
    <scope>NUCLEOTIDE SEQUENCE [LARGE SCALE GENOMIC DNA]</scope>
    <source>
        <strain evidence="6">JCM 18532</strain>
    </source>
</reference>
<keyword evidence="2" id="KW-0058">Aromatic hydrocarbons catabolism</keyword>
<dbReference type="Pfam" id="PF06441">
    <property type="entry name" value="EHN"/>
    <property type="match status" value="1"/>
</dbReference>
<dbReference type="PANTHER" id="PTHR21661:SF35">
    <property type="entry name" value="EPOXIDE HYDROLASE"/>
    <property type="match status" value="1"/>
</dbReference>
<dbReference type="InterPro" id="IPR029058">
    <property type="entry name" value="AB_hydrolase_fold"/>
</dbReference>
<proteinExistence type="inferred from homology"/>
<dbReference type="PANTHER" id="PTHR21661">
    <property type="entry name" value="EPOXIDE HYDROLASE 1-RELATED"/>
    <property type="match status" value="1"/>
</dbReference>
<dbReference type="Proteomes" id="UP001499882">
    <property type="component" value="Unassembled WGS sequence"/>
</dbReference>
<dbReference type="InterPro" id="IPR000639">
    <property type="entry name" value="Epox_hydrolase-like"/>
</dbReference>
<dbReference type="SUPFAM" id="SSF53474">
    <property type="entry name" value="alpha/beta-Hydrolases"/>
    <property type="match status" value="1"/>
</dbReference>
<protein>
    <submittedName>
        <fullName evidence="5">Epoxide hydrolase</fullName>
    </submittedName>
</protein>
<dbReference type="InterPro" id="IPR010497">
    <property type="entry name" value="Epoxide_hydro_N"/>
</dbReference>
<name>A0ABP8YIE6_9ACTN</name>
<comment type="caution">
    <text evidence="5">The sequence shown here is derived from an EMBL/GenBank/DDBJ whole genome shotgun (WGS) entry which is preliminary data.</text>
</comment>
<organism evidence="5 6">
    <name type="scientific">Nocardioides endophyticus</name>
    <dbReference type="NCBI Taxonomy" id="1353775"/>
    <lineage>
        <taxon>Bacteria</taxon>
        <taxon>Bacillati</taxon>
        <taxon>Actinomycetota</taxon>
        <taxon>Actinomycetes</taxon>
        <taxon>Propionibacteriales</taxon>
        <taxon>Nocardioidaceae</taxon>
        <taxon>Nocardioides</taxon>
    </lineage>
</organism>
<comment type="similarity">
    <text evidence="1">Belongs to the peptidase S33 family.</text>
</comment>
<dbReference type="EMBL" id="BAABKN010000005">
    <property type="protein sequence ID" value="GAA4728192.1"/>
    <property type="molecule type" value="Genomic_DNA"/>
</dbReference>
<dbReference type="Gene3D" id="3.40.50.1820">
    <property type="entry name" value="alpha/beta hydrolase"/>
    <property type="match status" value="1"/>
</dbReference>
<sequence>MPSSRVVEDPFRFTVPPAEIDQLRTRLRQTRWPGVASLNWELGTDETFLKRLCEYWADGFDFTAAIDAINAVPGYLAEVDGVPLHYLHVPGNGPSPLPLILTHGWPSSYVEFLDVIGPLTDPARYGGDPADAFSVVVPSIPGFGHSGFRPGLNVASIAPLWNGLMTRVLGYESYVAQGGDWGGMITSRLGYSHAESVRAIHLNLVGLSPHPSRRTDLSDAELAWMSEMSAWQRTETGYLEIQSTKPQTLSYGLSDSPAGTAAWIVEKFRSWSDCQGDLYNVMTRDKLLTMLSVYWFTHTVETSVRIYAEERRNPWRTTPDTFVSVPTGVSHYPYEQVRPPREWAERVYNVQYWQEMQRGGHFPALEDPGPFVATLRDFFSRYR</sequence>
<keyword evidence="6" id="KW-1185">Reference proteome</keyword>